<dbReference type="FunFam" id="3.30.70.580:FF:000001">
    <property type="entry name" value="tRNA pseudouridine synthase A"/>
    <property type="match status" value="1"/>
</dbReference>
<dbReference type="InterPro" id="IPR020097">
    <property type="entry name" value="PsdUridine_synth_TruA_a/b_dom"/>
</dbReference>
<evidence type="ECO:0000313" key="10">
    <source>
        <dbReference type="Proteomes" id="UP000439550"/>
    </source>
</evidence>
<evidence type="ECO:0000256" key="4">
    <source>
        <dbReference type="HAMAP-Rule" id="MF_00171"/>
    </source>
</evidence>
<name>A0A7X1ZA97_9LACT</name>
<dbReference type="InterPro" id="IPR020095">
    <property type="entry name" value="PsdUridine_synth_TruA_C"/>
</dbReference>
<dbReference type="PANTHER" id="PTHR11142">
    <property type="entry name" value="PSEUDOURIDYLATE SYNTHASE"/>
    <property type="match status" value="1"/>
</dbReference>
<dbReference type="GO" id="GO:0003723">
    <property type="term" value="F:RNA binding"/>
    <property type="evidence" value="ECO:0007669"/>
    <property type="project" value="InterPro"/>
</dbReference>
<dbReference type="HAMAP" id="MF_00171">
    <property type="entry name" value="TruA"/>
    <property type="match status" value="1"/>
</dbReference>
<comment type="catalytic activity">
    <reaction evidence="4 7">
        <text>uridine(38/39/40) in tRNA = pseudouridine(38/39/40) in tRNA</text>
        <dbReference type="Rhea" id="RHEA:22376"/>
        <dbReference type="Rhea" id="RHEA-COMP:10085"/>
        <dbReference type="Rhea" id="RHEA-COMP:10087"/>
        <dbReference type="ChEBI" id="CHEBI:65314"/>
        <dbReference type="ChEBI" id="CHEBI:65315"/>
        <dbReference type="EC" id="5.4.99.12"/>
    </reaction>
</comment>
<comment type="subunit">
    <text evidence="4">Homodimer.</text>
</comment>
<feature type="binding site" evidence="4 6">
    <location>
        <position position="111"/>
    </location>
    <ligand>
        <name>substrate</name>
    </ligand>
</feature>
<dbReference type="PANTHER" id="PTHR11142:SF0">
    <property type="entry name" value="TRNA PSEUDOURIDINE SYNTHASE-LIKE 1"/>
    <property type="match status" value="1"/>
</dbReference>
<keyword evidence="10" id="KW-1185">Reference proteome</keyword>
<evidence type="ECO:0000256" key="7">
    <source>
        <dbReference type="RuleBase" id="RU003792"/>
    </source>
</evidence>
<evidence type="ECO:0000256" key="2">
    <source>
        <dbReference type="ARBA" id="ARBA00022694"/>
    </source>
</evidence>
<dbReference type="PIRSF" id="PIRSF001430">
    <property type="entry name" value="tRNA_psdUrid_synth"/>
    <property type="match status" value="1"/>
</dbReference>
<keyword evidence="3 4" id="KW-0413">Isomerase</keyword>
<organism evidence="9 10">
    <name type="scientific">Lactococcus hircilactis</name>
    <dbReference type="NCBI Taxonomy" id="1494462"/>
    <lineage>
        <taxon>Bacteria</taxon>
        <taxon>Bacillati</taxon>
        <taxon>Bacillota</taxon>
        <taxon>Bacilli</taxon>
        <taxon>Lactobacillales</taxon>
        <taxon>Streptococcaceae</taxon>
        <taxon>Lactococcus</taxon>
    </lineage>
</organism>
<dbReference type="EC" id="5.4.99.12" evidence="4"/>
<keyword evidence="2 4" id="KW-0819">tRNA processing</keyword>
<dbReference type="Pfam" id="PF01416">
    <property type="entry name" value="PseudoU_synth_1"/>
    <property type="match status" value="2"/>
</dbReference>
<reference evidence="9 10" key="1">
    <citation type="submission" date="2019-10" db="EMBL/GenBank/DDBJ databases">
        <authorList>
            <person name="Dong K."/>
        </authorList>
    </citation>
    <scope>NUCLEOTIDE SEQUENCE [LARGE SCALE GENOMIC DNA]</scope>
    <source>
        <strain evidence="9 10">DSM 28960</strain>
    </source>
</reference>
<comment type="function">
    <text evidence="4">Formation of pseudouridine at positions 38, 39 and 40 in the anticodon stem and loop of transfer RNAs.</text>
</comment>
<feature type="domain" description="Pseudouridine synthase I TruA alpha/beta" evidence="8">
    <location>
        <begin position="6"/>
        <end position="104"/>
    </location>
</feature>
<sequence>MTRYKALIAYDGTAFAGFQTQHHTRTIQGEIEKVLTRLNAHEPVIVQGSGRTDAGVHALAQVIHFDLSEDFDCERLRFALDTQTPADIAVTHVTSVSADWHARFAPHEKVYEYYLEHSKVRSPFHRLYRAHFRYALDLEKIRLALQLLSGTHDFTGFTASGSSVEDKIRTISQAELIVIDDENVKFVFRGNGFLYKQVRNMVGTLIKIGNDRMPVSQITKILESKNRKFAGPTAAPEGLILKEVIYLENQSSVKIQNE</sequence>
<dbReference type="NCBIfam" id="TIGR00071">
    <property type="entry name" value="hisT_truA"/>
    <property type="match status" value="1"/>
</dbReference>
<dbReference type="InterPro" id="IPR020094">
    <property type="entry name" value="TruA/RsuA/RluB/E/F_N"/>
</dbReference>
<dbReference type="RefSeq" id="WP_153496801.1">
    <property type="nucleotide sequence ID" value="NZ_CAXYUY010000003.1"/>
</dbReference>
<dbReference type="AlphaFoldDB" id="A0A7X1ZA97"/>
<protein>
    <recommendedName>
        <fullName evidence="4">tRNA pseudouridine synthase A</fullName>
        <ecNumber evidence="4">5.4.99.12</ecNumber>
    </recommendedName>
    <alternativeName>
        <fullName evidence="4">tRNA pseudouridine(38-40) synthase</fullName>
    </alternativeName>
    <alternativeName>
        <fullName evidence="4">tRNA pseudouridylate synthase I</fullName>
    </alternativeName>
    <alternativeName>
        <fullName evidence="4">tRNA-uridine isomerase I</fullName>
    </alternativeName>
</protein>
<feature type="domain" description="Pseudouridine synthase I TruA alpha/beta" evidence="8">
    <location>
        <begin position="144"/>
        <end position="246"/>
    </location>
</feature>
<dbReference type="OrthoDB" id="9811823at2"/>
<dbReference type="CDD" id="cd02570">
    <property type="entry name" value="PseudoU_synth_EcTruA"/>
    <property type="match status" value="1"/>
</dbReference>
<feature type="active site" description="Nucleophile" evidence="4 5">
    <location>
        <position position="53"/>
    </location>
</feature>
<comment type="similarity">
    <text evidence="1 4 7">Belongs to the tRNA pseudouridine synthase TruA family.</text>
</comment>
<dbReference type="InterPro" id="IPR001406">
    <property type="entry name" value="PsdUridine_synth_TruA"/>
</dbReference>
<dbReference type="InterPro" id="IPR020103">
    <property type="entry name" value="PsdUridine_synth_cat_dom_sf"/>
</dbReference>
<comment type="caution">
    <text evidence="9">The sequence shown here is derived from an EMBL/GenBank/DDBJ whole genome shotgun (WGS) entry which is preliminary data.</text>
</comment>
<dbReference type="Proteomes" id="UP000439550">
    <property type="component" value="Unassembled WGS sequence"/>
</dbReference>
<dbReference type="GO" id="GO:0160147">
    <property type="term" value="F:tRNA pseudouridine(38-40) synthase activity"/>
    <property type="evidence" value="ECO:0007669"/>
    <property type="project" value="UniProtKB-EC"/>
</dbReference>
<evidence type="ECO:0000313" key="9">
    <source>
        <dbReference type="EMBL" id="MQW40144.1"/>
    </source>
</evidence>
<evidence type="ECO:0000256" key="6">
    <source>
        <dbReference type="PIRSR" id="PIRSR001430-2"/>
    </source>
</evidence>
<gene>
    <name evidence="4 9" type="primary">truA</name>
    <name evidence="9" type="ORF">GHI93_09420</name>
</gene>
<dbReference type="Gene3D" id="3.30.70.660">
    <property type="entry name" value="Pseudouridine synthase I, catalytic domain, C-terminal subdomain"/>
    <property type="match status" value="1"/>
</dbReference>
<evidence type="ECO:0000256" key="5">
    <source>
        <dbReference type="PIRSR" id="PIRSR001430-1"/>
    </source>
</evidence>
<dbReference type="Gene3D" id="3.30.70.580">
    <property type="entry name" value="Pseudouridine synthase I, catalytic domain, N-terminal subdomain"/>
    <property type="match status" value="1"/>
</dbReference>
<evidence type="ECO:0000259" key="8">
    <source>
        <dbReference type="Pfam" id="PF01416"/>
    </source>
</evidence>
<dbReference type="SUPFAM" id="SSF55120">
    <property type="entry name" value="Pseudouridine synthase"/>
    <property type="match status" value="1"/>
</dbReference>
<accession>A0A7X1ZA97</accession>
<evidence type="ECO:0000256" key="1">
    <source>
        <dbReference type="ARBA" id="ARBA00009375"/>
    </source>
</evidence>
<evidence type="ECO:0000256" key="3">
    <source>
        <dbReference type="ARBA" id="ARBA00023235"/>
    </source>
</evidence>
<dbReference type="GO" id="GO:0031119">
    <property type="term" value="P:tRNA pseudouridine synthesis"/>
    <property type="evidence" value="ECO:0007669"/>
    <property type="project" value="UniProtKB-UniRule"/>
</dbReference>
<proteinExistence type="inferred from homology"/>
<comment type="caution">
    <text evidence="4">Lacks conserved residue(s) required for the propagation of feature annotation.</text>
</comment>
<dbReference type="EMBL" id="WITJ01000012">
    <property type="protein sequence ID" value="MQW40144.1"/>
    <property type="molecule type" value="Genomic_DNA"/>
</dbReference>